<dbReference type="SMART" id="SM00530">
    <property type="entry name" value="HTH_XRE"/>
    <property type="match status" value="1"/>
</dbReference>
<name>A0ABT4VIU7_9HYPH</name>
<dbReference type="PANTHER" id="PTHR46797">
    <property type="entry name" value="HTH-TYPE TRANSCRIPTIONAL REGULATOR"/>
    <property type="match status" value="1"/>
</dbReference>
<dbReference type="Gene3D" id="1.10.260.40">
    <property type="entry name" value="lambda repressor-like DNA-binding domains"/>
    <property type="match status" value="1"/>
</dbReference>
<comment type="caution">
    <text evidence="3">The sequence shown here is derived from an EMBL/GenBank/DDBJ whole genome shotgun (WGS) entry which is preliminary data.</text>
</comment>
<dbReference type="InterPro" id="IPR013096">
    <property type="entry name" value="Cupin_2"/>
</dbReference>
<organism evidence="3 4">
    <name type="scientific">Hoeflea poritis</name>
    <dbReference type="NCBI Taxonomy" id="2993659"/>
    <lineage>
        <taxon>Bacteria</taxon>
        <taxon>Pseudomonadati</taxon>
        <taxon>Pseudomonadota</taxon>
        <taxon>Alphaproteobacteria</taxon>
        <taxon>Hyphomicrobiales</taxon>
        <taxon>Rhizobiaceae</taxon>
        <taxon>Hoeflea</taxon>
    </lineage>
</organism>
<dbReference type="PANTHER" id="PTHR46797:SF1">
    <property type="entry name" value="METHYLPHOSPHONATE SYNTHASE"/>
    <property type="match status" value="1"/>
</dbReference>
<proteinExistence type="predicted"/>
<dbReference type="SUPFAM" id="SSF51182">
    <property type="entry name" value="RmlC-like cupins"/>
    <property type="match status" value="1"/>
</dbReference>
<evidence type="ECO:0000259" key="2">
    <source>
        <dbReference type="PROSITE" id="PS50943"/>
    </source>
</evidence>
<protein>
    <submittedName>
        <fullName evidence="3">XRE family transcriptional regulator</fullName>
    </submittedName>
</protein>
<gene>
    <name evidence="3" type="ORF">OOZ53_02065</name>
</gene>
<dbReference type="CDD" id="cd00093">
    <property type="entry name" value="HTH_XRE"/>
    <property type="match status" value="1"/>
</dbReference>
<feature type="domain" description="HTH cro/C1-type" evidence="2">
    <location>
        <begin position="13"/>
        <end position="67"/>
    </location>
</feature>
<dbReference type="RefSeq" id="WP_271087633.1">
    <property type="nucleotide sequence ID" value="NZ_JAPJZH010000001.1"/>
</dbReference>
<dbReference type="CDD" id="cd02209">
    <property type="entry name" value="cupin_XRE_C"/>
    <property type="match status" value="1"/>
</dbReference>
<dbReference type="Pfam" id="PF01381">
    <property type="entry name" value="HTH_3"/>
    <property type="match status" value="1"/>
</dbReference>
<evidence type="ECO:0000313" key="3">
    <source>
        <dbReference type="EMBL" id="MDA4844110.1"/>
    </source>
</evidence>
<dbReference type="InterPro" id="IPR010982">
    <property type="entry name" value="Lambda_DNA-bd_dom_sf"/>
</dbReference>
<dbReference type="Proteomes" id="UP001148313">
    <property type="component" value="Unassembled WGS sequence"/>
</dbReference>
<keyword evidence="1" id="KW-0238">DNA-binding</keyword>
<dbReference type="EMBL" id="JAPJZH010000001">
    <property type="protein sequence ID" value="MDA4844110.1"/>
    <property type="molecule type" value="Genomic_DNA"/>
</dbReference>
<accession>A0ABT4VIU7</accession>
<reference evidence="3" key="1">
    <citation type="submission" date="2022-11" db="EMBL/GenBank/DDBJ databases">
        <title>Hoeflea poritis sp. nov., isolated from scleractinian coral Porites lutea.</title>
        <authorList>
            <person name="Zhang G."/>
            <person name="Wei Q."/>
            <person name="Cai L."/>
        </authorList>
    </citation>
    <scope>NUCLEOTIDE SEQUENCE</scope>
    <source>
        <strain evidence="3">E7-10</strain>
    </source>
</reference>
<evidence type="ECO:0000313" key="4">
    <source>
        <dbReference type="Proteomes" id="UP001148313"/>
    </source>
</evidence>
<dbReference type="InterPro" id="IPR001387">
    <property type="entry name" value="Cro/C1-type_HTH"/>
</dbReference>
<evidence type="ECO:0000256" key="1">
    <source>
        <dbReference type="ARBA" id="ARBA00023125"/>
    </source>
</evidence>
<dbReference type="Gene3D" id="2.60.120.10">
    <property type="entry name" value="Jelly Rolls"/>
    <property type="match status" value="1"/>
</dbReference>
<dbReference type="InterPro" id="IPR014710">
    <property type="entry name" value="RmlC-like_jellyroll"/>
</dbReference>
<dbReference type="Pfam" id="PF07883">
    <property type="entry name" value="Cupin_2"/>
    <property type="match status" value="1"/>
</dbReference>
<sequence length="196" mass="21282">MNVAPTPDIGKLVRSKRKALDLTLEQLAERSGVSRSMLSAIERGTANPTFSIVWALSQALGLDLATLEGAARQDEPIEHQHHYSTPLRRSADGKCELFMLSPVRTVLPVEWHHLVMQLGGCLESKAHAAGTFEHLTCLAGSLSVSVGGKTVYAQAGDTLRYRADAPHRIDNVADGETQALLLVAQPDQYRAKSVMM</sequence>
<keyword evidence="4" id="KW-1185">Reference proteome</keyword>
<dbReference type="InterPro" id="IPR050807">
    <property type="entry name" value="TransReg_Diox_bact_type"/>
</dbReference>
<dbReference type="InterPro" id="IPR011051">
    <property type="entry name" value="RmlC_Cupin_sf"/>
</dbReference>
<dbReference type="SUPFAM" id="SSF47413">
    <property type="entry name" value="lambda repressor-like DNA-binding domains"/>
    <property type="match status" value="1"/>
</dbReference>
<dbReference type="PROSITE" id="PS50943">
    <property type="entry name" value="HTH_CROC1"/>
    <property type="match status" value="1"/>
</dbReference>